<dbReference type="PANTHER" id="PTHR44688">
    <property type="entry name" value="DNA-BINDING TRANSCRIPTIONAL ACTIVATOR DEVR_DOSR"/>
    <property type="match status" value="1"/>
</dbReference>
<evidence type="ECO:0000259" key="4">
    <source>
        <dbReference type="PROSITE" id="PS50043"/>
    </source>
</evidence>
<dbReference type="Pfam" id="PF00196">
    <property type="entry name" value="GerE"/>
    <property type="match status" value="1"/>
</dbReference>
<feature type="domain" description="HTH luxR-type" evidence="4">
    <location>
        <begin position="866"/>
        <end position="931"/>
    </location>
</feature>
<evidence type="ECO:0000313" key="6">
    <source>
        <dbReference type="Proteomes" id="UP000287352"/>
    </source>
</evidence>
<dbReference type="SUPFAM" id="SSF46894">
    <property type="entry name" value="C-terminal effector domain of the bipartite response regulators"/>
    <property type="match status" value="1"/>
</dbReference>
<keyword evidence="6" id="KW-1185">Reference proteome</keyword>
<dbReference type="GO" id="GO:0003677">
    <property type="term" value="F:DNA binding"/>
    <property type="evidence" value="ECO:0007669"/>
    <property type="project" value="UniProtKB-KW"/>
</dbReference>
<dbReference type="Pfam" id="PF25873">
    <property type="entry name" value="WHD_MalT"/>
    <property type="match status" value="1"/>
</dbReference>
<dbReference type="InterPro" id="IPR000792">
    <property type="entry name" value="Tscrpt_reg_LuxR_C"/>
</dbReference>
<sequence length="933" mass="105349">MNRSSLQTAASTESGNGLNELRMTMVMTRLSPPRLPATLVVRERLLSTLDASLSRPLTLLSASAGWGKTTLLSAWASRHSQSVAWLSLEALDNDPRRFWISLIAALRRCCPETGTRALALLQAPTPEPLSLSVTALLNELSDREAEASPILLILDDYHVIDEPAIHASLTFWLEHPPAHVHLLIASRVDPDLPLARLRARGHLGELRDTDLRFTREETQCFLTQSMGLALSEADAALLEARTEGWIASLHMAALFLQKQMNPSASVHMLSGSQRFLLDYLREEVIACLPKDVLHFLLQTSVLHRLSVSLCNSIRGREDSDRLLEQVERANLFLQPLDESRQWYRYHALWAQAMQHEARRRLGTTVVHSLFCKASQWYEQQQMLPEAIEAALEGEDFARAASLIERVVIPESFHNAYHTLSHWLRQLPEEIMRTRPDLCLQSVLALMFTTDRRSLKTWRQVEQLLQWATQGFEAKEQWEKLGETLQLHANLAFFQGDVATTFMLVRQARPLLSEQSLISPDNAVLHGLEVFLAGEVEEASQIFREGYRKLKNLGNLSAAFATSLILGGACLEKGELRRAAQYYQQALAYIDEEQEIAQQQLQLSTGSTEPFFVSWAYHALAQLAYEHNDLADAQRHLSGALTLRATPEKVIHVLASGALVQVRLLHACGEVQKAQDVLSQWEIQALFPWSLRAIRTSQARLHLAAGELSAVEQWAQEEDQADVSLDGEETQALPLLFQQEEALVLARWHIAQQKEENALRELAFWKEKAQAQGRQRSVLEICLLEALAHFACHEHNQAKNALLQALRLAYPENFQRVFLDEGPAMENLLQTFLPELREMPLLSYAQNLLDAFTLERGVEKRPHARKKSFVLEPLSEQEQRILRLLVAGRTNPEIAHSLVISVNTVKTHVQSLYRKLGVHNRVEAGSMARSLSLL</sequence>
<dbReference type="Gene3D" id="3.40.50.300">
    <property type="entry name" value="P-loop containing nucleotide triphosphate hydrolases"/>
    <property type="match status" value="1"/>
</dbReference>
<keyword evidence="2" id="KW-0238">DNA-binding</keyword>
<dbReference type="InterPro" id="IPR059106">
    <property type="entry name" value="WHD_MalT"/>
</dbReference>
<dbReference type="Proteomes" id="UP000287352">
    <property type="component" value="Unassembled WGS sequence"/>
</dbReference>
<evidence type="ECO:0000256" key="1">
    <source>
        <dbReference type="ARBA" id="ARBA00023015"/>
    </source>
</evidence>
<dbReference type="AlphaFoldDB" id="A0A402A8E2"/>
<dbReference type="Pfam" id="PF17874">
    <property type="entry name" value="TPR_MalT"/>
    <property type="match status" value="1"/>
</dbReference>
<comment type="caution">
    <text evidence="5">The sequence shown here is derived from an EMBL/GenBank/DDBJ whole genome shotgun (WGS) entry which is preliminary data.</text>
</comment>
<gene>
    <name evidence="5" type="ORF">KTT_52270</name>
</gene>
<dbReference type="Gene3D" id="1.25.40.10">
    <property type="entry name" value="Tetratricopeptide repeat domain"/>
    <property type="match status" value="1"/>
</dbReference>
<keyword evidence="3" id="KW-0804">Transcription</keyword>
<keyword evidence="1" id="KW-0805">Transcription regulation</keyword>
<dbReference type="InterPro" id="IPR016032">
    <property type="entry name" value="Sig_transdc_resp-reg_C-effctor"/>
</dbReference>
<dbReference type="EMBL" id="BIFR01000002">
    <property type="protein sequence ID" value="GCE15368.1"/>
    <property type="molecule type" value="Genomic_DNA"/>
</dbReference>
<dbReference type="PROSITE" id="PS00622">
    <property type="entry name" value="HTH_LUXR_1"/>
    <property type="match status" value="1"/>
</dbReference>
<dbReference type="GO" id="GO:0006355">
    <property type="term" value="P:regulation of DNA-templated transcription"/>
    <property type="evidence" value="ECO:0007669"/>
    <property type="project" value="InterPro"/>
</dbReference>
<reference evidence="6" key="1">
    <citation type="submission" date="2018-12" db="EMBL/GenBank/DDBJ databases">
        <title>Tengunoibacter tsumagoiensis gen. nov., sp. nov., Dictyobacter kobayashii sp. nov., D. alpinus sp. nov., and D. joshuensis sp. nov. and description of Dictyobacteraceae fam. nov. within the order Ktedonobacterales isolated from Tengu-no-mugimeshi.</title>
        <authorList>
            <person name="Wang C.M."/>
            <person name="Zheng Y."/>
            <person name="Sakai Y."/>
            <person name="Toyoda A."/>
            <person name="Minakuchi Y."/>
            <person name="Abe K."/>
            <person name="Yokota A."/>
            <person name="Yabe S."/>
        </authorList>
    </citation>
    <scope>NUCLEOTIDE SEQUENCE [LARGE SCALE GENOMIC DNA]</scope>
    <source>
        <strain evidence="6">Uno3</strain>
    </source>
</reference>
<dbReference type="CDD" id="cd06170">
    <property type="entry name" value="LuxR_C_like"/>
    <property type="match status" value="1"/>
</dbReference>
<dbReference type="PANTHER" id="PTHR44688:SF16">
    <property type="entry name" value="DNA-BINDING TRANSCRIPTIONAL ACTIVATOR DEVR_DOSR"/>
    <property type="match status" value="1"/>
</dbReference>
<dbReference type="PROSITE" id="PS50043">
    <property type="entry name" value="HTH_LUXR_2"/>
    <property type="match status" value="1"/>
</dbReference>
<proteinExistence type="predicted"/>
<dbReference type="InterPro" id="IPR041617">
    <property type="entry name" value="TPR_MalT"/>
</dbReference>
<dbReference type="InterPro" id="IPR027417">
    <property type="entry name" value="P-loop_NTPase"/>
</dbReference>
<accession>A0A402A8E2</accession>
<name>A0A402A8E2_9CHLR</name>
<evidence type="ECO:0000256" key="2">
    <source>
        <dbReference type="ARBA" id="ARBA00023125"/>
    </source>
</evidence>
<evidence type="ECO:0000256" key="3">
    <source>
        <dbReference type="ARBA" id="ARBA00023163"/>
    </source>
</evidence>
<dbReference type="SUPFAM" id="SSF52540">
    <property type="entry name" value="P-loop containing nucleoside triphosphate hydrolases"/>
    <property type="match status" value="1"/>
</dbReference>
<dbReference type="InterPro" id="IPR036388">
    <property type="entry name" value="WH-like_DNA-bd_sf"/>
</dbReference>
<dbReference type="SUPFAM" id="SSF48452">
    <property type="entry name" value="TPR-like"/>
    <property type="match status" value="1"/>
</dbReference>
<dbReference type="PRINTS" id="PR00038">
    <property type="entry name" value="HTHLUXR"/>
</dbReference>
<dbReference type="Gene3D" id="1.10.10.10">
    <property type="entry name" value="Winged helix-like DNA-binding domain superfamily/Winged helix DNA-binding domain"/>
    <property type="match status" value="1"/>
</dbReference>
<dbReference type="InterPro" id="IPR041664">
    <property type="entry name" value="AAA_16"/>
</dbReference>
<dbReference type="SMART" id="SM00421">
    <property type="entry name" value="HTH_LUXR"/>
    <property type="match status" value="1"/>
</dbReference>
<dbReference type="InterPro" id="IPR011990">
    <property type="entry name" value="TPR-like_helical_dom_sf"/>
</dbReference>
<protein>
    <recommendedName>
        <fullName evidence="4">HTH luxR-type domain-containing protein</fullName>
    </recommendedName>
</protein>
<evidence type="ECO:0000313" key="5">
    <source>
        <dbReference type="EMBL" id="GCE15368.1"/>
    </source>
</evidence>
<dbReference type="Pfam" id="PF13191">
    <property type="entry name" value="AAA_16"/>
    <property type="match status" value="1"/>
</dbReference>
<organism evidence="5 6">
    <name type="scientific">Tengunoibacter tsumagoiensis</name>
    <dbReference type="NCBI Taxonomy" id="2014871"/>
    <lineage>
        <taxon>Bacteria</taxon>
        <taxon>Bacillati</taxon>
        <taxon>Chloroflexota</taxon>
        <taxon>Ktedonobacteria</taxon>
        <taxon>Ktedonobacterales</taxon>
        <taxon>Dictyobacteraceae</taxon>
        <taxon>Tengunoibacter</taxon>
    </lineage>
</organism>